<reference evidence="2" key="1">
    <citation type="submission" date="2023-06" db="EMBL/GenBank/DDBJ databases">
        <title>Genome-scale phylogeny and comparative genomics of the fungal order Sordariales.</title>
        <authorList>
            <consortium name="Lawrence Berkeley National Laboratory"/>
            <person name="Hensen N."/>
            <person name="Bonometti L."/>
            <person name="Westerberg I."/>
            <person name="Brannstrom I.O."/>
            <person name="Guillou S."/>
            <person name="Cros-Aarteil S."/>
            <person name="Calhoun S."/>
            <person name="Haridas S."/>
            <person name="Kuo A."/>
            <person name="Mondo S."/>
            <person name="Pangilinan J."/>
            <person name="Riley R."/>
            <person name="Labutti K."/>
            <person name="Andreopoulos B."/>
            <person name="Lipzen A."/>
            <person name="Chen C."/>
            <person name="Yanf M."/>
            <person name="Daum C."/>
            <person name="Ng V."/>
            <person name="Clum A."/>
            <person name="Steindorff A."/>
            <person name="Ohm R."/>
            <person name="Martin F."/>
            <person name="Silar P."/>
            <person name="Natvig D."/>
            <person name="Lalanne C."/>
            <person name="Gautier V."/>
            <person name="Ament-Velasquez S.L."/>
            <person name="Kruys A."/>
            <person name="Hutchinson M.I."/>
            <person name="Powell A.J."/>
            <person name="Barry K."/>
            <person name="Miller A.N."/>
            <person name="Grigoriev I.V."/>
            <person name="Debuchy R."/>
            <person name="Gladieux P."/>
            <person name="Thoren M.H."/>
            <person name="Johannesson H."/>
        </authorList>
    </citation>
    <scope>NUCLEOTIDE SEQUENCE</scope>
    <source>
        <strain evidence="2">SMH4607-1</strain>
    </source>
</reference>
<organism evidence="2 3">
    <name type="scientific">Lasiosphaeris hirsuta</name>
    <dbReference type="NCBI Taxonomy" id="260670"/>
    <lineage>
        <taxon>Eukaryota</taxon>
        <taxon>Fungi</taxon>
        <taxon>Dikarya</taxon>
        <taxon>Ascomycota</taxon>
        <taxon>Pezizomycotina</taxon>
        <taxon>Sordariomycetes</taxon>
        <taxon>Sordariomycetidae</taxon>
        <taxon>Sordariales</taxon>
        <taxon>Lasiosphaeriaceae</taxon>
        <taxon>Lasiosphaeris</taxon>
    </lineage>
</organism>
<name>A0AA40A238_9PEZI</name>
<keyword evidence="3" id="KW-1185">Reference proteome</keyword>
<evidence type="ECO:0000259" key="1">
    <source>
        <dbReference type="Pfam" id="PF23155"/>
    </source>
</evidence>
<protein>
    <recommendedName>
        <fullName evidence="1">DUF7053 domain-containing protein</fullName>
    </recommendedName>
</protein>
<dbReference type="Pfam" id="PF23155">
    <property type="entry name" value="DUF7053"/>
    <property type="match status" value="1"/>
</dbReference>
<proteinExistence type="predicted"/>
<dbReference type="InterPro" id="IPR055481">
    <property type="entry name" value="DUF7053"/>
</dbReference>
<evidence type="ECO:0000313" key="3">
    <source>
        <dbReference type="Proteomes" id="UP001172102"/>
    </source>
</evidence>
<evidence type="ECO:0000313" key="2">
    <source>
        <dbReference type="EMBL" id="KAK0707851.1"/>
    </source>
</evidence>
<sequence length="166" mass="18438">MPTHRYTLSKPLPRGIPSQEAISHLQNPLNVFALSDIIISHKQLPQPEHPPGSIKAKTASYEITDAVSYLPLGLWNSTVSVTMDFTNLTDGVTIVKHAPLGLTIREWWTVLEPDDSPGEDWERAEKKVQLEAEMEGGRLVVMAFSAFMEGNHGVYLERMVAGMGEE</sequence>
<feature type="domain" description="DUF7053" evidence="1">
    <location>
        <begin position="3"/>
        <end position="161"/>
    </location>
</feature>
<gene>
    <name evidence="2" type="ORF">B0H67DRAFT_323661</name>
</gene>
<comment type="caution">
    <text evidence="2">The sequence shown here is derived from an EMBL/GenBank/DDBJ whole genome shotgun (WGS) entry which is preliminary data.</text>
</comment>
<dbReference type="PANTHER" id="PTHR38117">
    <property type="entry name" value="NACHT AND WD40 DOMAIN PROTEIN"/>
    <property type="match status" value="1"/>
</dbReference>
<dbReference type="EMBL" id="JAUKUA010000006">
    <property type="protein sequence ID" value="KAK0707851.1"/>
    <property type="molecule type" value="Genomic_DNA"/>
</dbReference>
<dbReference type="Proteomes" id="UP001172102">
    <property type="component" value="Unassembled WGS sequence"/>
</dbReference>
<dbReference type="PANTHER" id="PTHR38117:SF1">
    <property type="entry name" value="DUF3074 DOMAIN-CONTAINING PROTEIN"/>
    <property type="match status" value="1"/>
</dbReference>
<dbReference type="AlphaFoldDB" id="A0AA40A238"/>
<accession>A0AA40A238</accession>